<evidence type="ECO:0000313" key="9">
    <source>
        <dbReference type="Proteomes" id="UP001153954"/>
    </source>
</evidence>
<evidence type="ECO:0000256" key="2">
    <source>
        <dbReference type="ARBA" id="ARBA00004240"/>
    </source>
</evidence>
<comment type="subcellular location">
    <subcellularLocation>
        <location evidence="2">Endoplasmic reticulum</location>
    </subcellularLocation>
    <subcellularLocation>
        <location evidence="3">Membrane</location>
    </subcellularLocation>
    <subcellularLocation>
        <location evidence="1">Mitochondrion</location>
    </subcellularLocation>
</comment>
<feature type="region of interest" description="Disordered" evidence="7">
    <location>
        <begin position="1"/>
        <end position="20"/>
    </location>
</feature>
<proteinExistence type="predicted"/>
<reference evidence="8" key="1">
    <citation type="submission" date="2022-03" db="EMBL/GenBank/DDBJ databases">
        <authorList>
            <person name="Tunstrom K."/>
        </authorList>
    </citation>
    <scope>NUCLEOTIDE SEQUENCE</scope>
</reference>
<evidence type="ECO:0000256" key="6">
    <source>
        <dbReference type="ARBA" id="ARBA00023136"/>
    </source>
</evidence>
<dbReference type="GO" id="GO:0005783">
    <property type="term" value="C:endoplasmic reticulum"/>
    <property type="evidence" value="ECO:0007669"/>
    <property type="project" value="UniProtKB-SubCell"/>
</dbReference>
<evidence type="ECO:0000256" key="1">
    <source>
        <dbReference type="ARBA" id="ARBA00004173"/>
    </source>
</evidence>
<organism evidence="8 9">
    <name type="scientific">Euphydryas editha</name>
    <name type="common">Edith's checkerspot</name>
    <dbReference type="NCBI Taxonomy" id="104508"/>
    <lineage>
        <taxon>Eukaryota</taxon>
        <taxon>Metazoa</taxon>
        <taxon>Ecdysozoa</taxon>
        <taxon>Arthropoda</taxon>
        <taxon>Hexapoda</taxon>
        <taxon>Insecta</taxon>
        <taxon>Pterygota</taxon>
        <taxon>Neoptera</taxon>
        <taxon>Endopterygota</taxon>
        <taxon>Lepidoptera</taxon>
        <taxon>Glossata</taxon>
        <taxon>Ditrysia</taxon>
        <taxon>Papilionoidea</taxon>
        <taxon>Nymphalidae</taxon>
        <taxon>Nymphalinae</taxon>
        <taxon>Euphydryas</taxon>
    </lineage>
</organism>
<sequence>MSTWAPKPTKTRPASSDHLHPEPKVECVVLHSPAEPTVDVIFIHGLYGSLGNTWRQGEWTSKYSKLPTKVPLRRPHSVPTCKCTTEKSNCLENTSEHCKTDRDEMKIYENVQKVFTQDSYFTAEKFYNNTVMENIDMSSYETQAQFVKDMFENNARETKSSDCKCIDNECNGCGCVCDECYSPCWPRDWIKVDHPGARVISINYTSDPYLWRPLWIREIKRLRLYDRAEQMISQLLELGVGERPIIWVGHSKGGLFIKQIYCEAHEARMKITEPYRNTGDSTQNTSECKNDNLINHSIDKQTHGHGNNCDTICDNITDDIMNNSNNNNALNSDNLNNNQIINNNSDSENQCELNENEVGDEENPEANETQLTKRARLYTNSAGFMFYSVPHRGSPLADIKTPITARSVELMEICKDCSLVLTLQERWLRAVSSPQPPPPPAVRSLVETCRTLMSVLYLRIVSVDSADPGIGALFGVSVDHREICKPSSRKCLLYRELMTLMDDALNRQNKTDNKNCCQ</sequence>
<evidence type="ECO:0000313" key="8">
    <source>
        <dbReference type="EMBL" id="CAH2101472.1"/>
    </source>
</evidence>
<dbReference type="SUPFAM" id="SSF53474">
    <property type="entry name" value="alpha/beta-Hydrolases"/>
    <property type="match status" value="1"/>
</dbReference>
<dbReference type="InterPro" id="IPR052374">
    <property type="entry name" value="SERAC1"/>
</dbReference>
<dbReference type="Proteomes" id="UP001153954">
    <property type="component" value="Unassembled WGS sequence"/>
</dbReference>
<keyword evidence="6" id="KW-0472">Membrane</keyword>
<evidence type="ECO:0008006" key="10">
    <source>
        <dbReference type="Google" id="ProtNLM"/>
    </source>
</evidence>
<keyword evidence="5" id="KW-0496">Mitochondrion</keyword>
<gene>
    <name evidence="8" type="ORF">EEDITHA_LOCUS16227</name>
</gene>
<dbReference type="GO" id="GO:0016020">
    <property type="term" value="C:membrane"/>
    <property type="evidence" value="ECO:0007669"/>
    <property type="project" value="UniProtKB-SubCell"/>
</dbReference>
<dbReference type="EMBL" id="CAKOGL010000023">
    <property type="protein sequence ID" value="CAH2101472.1"/>
    <property type="molecule type" value="Genomic_DNA"/>
</dbReference>
<evidence type="ECO:0000256" key="3">
    <source>
        <dbReference type="ARBA" id="ARBA00004370"/>
    </source>
</evidence>
<evidence type="ECO:0000256" key="5">
    <source>
        <dbReference type="ARBA" id="ARBA00023128"/>
    </source>
</evidence>
<dbReference type="PANTHER" id="PTHR48182:SF2">
    <property type="entry name" value="PROTEIN SERAC1"/>
    <property type="match status" value="1"/>
</dbReference>
<accession>A0AAU9UQP4</accession>
<name>A0AAU9UQP4_EUPED</name>
<feature type="region of interest" description="Disordered" evidence="7">
    <location>
        <begin position="341"/>
        <end position="370"/>
    </location>
</feature>
<dbReference type="InterPro" id="IPR029058">
    <property type="entry name" value="AB_hydrolase_fold"/>
</dbReference>
<keyword evidence="9" id="KW-1185">Reference proteome</keyword>
<evidence type="ECO:0000256" key="7">
    <source>
        <dbReference type="SAM" id="MobiDB-lite"/>
    </source>
</evidence>
<comment type="caution">
    <text evidence="8">The sequence shown here is derived from an EMBL/GenBank/DDBJ whole genome shotgun (WGS) entry which is preliminary data.</text>
</comment>
<protein>
    <recommendedName>
        <fullName evidence="10">Protein SERAC1</fullName>
    </recommendedName>
</protein>
<dbReference type="GO" id="GO:0005739">
    <property type="term" value="C:mitochondrion"/>
    <property type="evidence" value="ECO:0007669"/>
    <property type="project" value="UniProtKB-SubCell"/>
</dbReference>
<evidence type="ECO:0000256" key="4">
    <source>
        <dbReference type="ARBA" id="ARBA00022824"/>
    </source>
</evidence>
<dbReference type="AlphaFoldDB" id="A0AAU9UQP4"/>
<dbReference type="PANTHER" id="PTHR48182">
    <property type="entry name" value="PROTEIN SERAC1"/>
    <property type="match status" value="1"/>
</dbReference>
<feature type="compositionally biased region" description="Acidic residues" evidence="7">
    <location>
        <begin position="354"/>
        <end position="365"/>
    </location>
</feature>
<keyword evidence="4" id="KW-0256">Endoplasmic reticulum</keyword>